<name>A0A556MU90_9SPHI</name>
<gene>
    <name evidence="2" type="ORF">FO440_04145</name>
</gene>
<organism evidence="2 3">
    <name type="scientific">Mucilaginibacter corticis</name>
    <dbReference type="NCBI Taxonomy" id="2597670"/>
    <lineage>
        <taxon>Bacteria</taxon>
        <taxon>Pseudomonadati</taxon>
        <taxon>Bacteroidota</taxon>
        <taxon>Sphingobacteriia</taxon>
        <taxon>Sphingobacteriales</taxon>
        <taxon>Sphingobacteriaceae</taxon>
        <taxon>Mucilaginibacter</taxon>
    </lineage>
</organism>
<comment type="caution">
    <text evidence="2">The sequence shown here is derived from an EMBL/GenBank/DDBJ whole genome shotgun (WGS) entry which is preliminary data.</text>
</comment>
<protein>
    <recommendedName>
        <fullName evidence="4">Glycoside hydrolase family 42 N-terminal domain-containing protein</fullName>
    </recommendedName>
</protein>
<dbReference type="RefSeq" id="WP_144246957.1">
    <property type="nucleotide sequence ID" value="NZ_VLPK01000001.1"/>
</dbReference>
<dbReference type="Proteomes" id="UP000318733">
    <property type="component" value="Unassembled WGS sequence"/>
</dbReference>
<evidence type="ECO:0000256" key="1">
    <source>
        <dbReference type="SAM" id="SignalP"/>
    </source>
</evidence>
<feature type="signal peptide" evidence="1">
    <location>
        <begin position="1"/>
        <end position="19"/>
    </location>
</feature>
<dbReference type="OrthoDB" id="9809937at2"/>
<dbReference type="InterPro" id="IPR017853">
    <property type="entry name" value="GH"/>
</dbReference>
<evidence type="ECO:0000313" key="3">
    <source>
        <dbReference type="Proteomes" id="UP000318733"/>
    </source>
</evidence>
<sequence length="730" mass="82220">MRKITCLFFFLLSFTLTKAQVPDQSWWTFSYPVNHGSDSSLLDLRYLNERFAGEHGFIRLSKDGNSFANGQNHEVRFWACNGGSLASGFDDKKLDSLARFLAKMGVNLIRYHGAINPKGKNTKITDVDTTEARNIWRCVAAMKKQGIYTVISPYWASNGHMGGWIPKEWGIDGYSGETDMWGVIFFNDKLKNAYKAWVKYLYTIPNPYTGVALKDESAVAVIQVENEDSDLFWTMSAIKPELAKMIGAQYSRWLKNKYGTTKVIKDTMALLPMYELTLPPGRANQQQVDDQVAFFADAQRSFYDDMVHYYRDILGCKQLINGSNWRTASQSRLLDLERWTNSGADVIAVNKYFDPQHKGPNDGWRVDPGDFYGAPSALKNPADLPTNLKHVDGHPMMVTESGWNLPNKYQTEGPLLVAAYGGLTGLNTFFWFTPTAVNYAQLPYFTFLNIQGQHPMNRWTTSTPGEMGMFPANALIQRLGYVQEGHAVAEERTMSSMLSRSIPPIFEEQPFDPNRDFVQRNNNDERKLSALTFLTGKVSTTYRAKKDTVKLLADLQALIDTKNSKIRSVTGQQLLNYRDGLFTLNTPKAKAVTGFLNTQKAFKLSEVTIKSDNDYATIELVSMDGLNLDRSKKILLQVGTVFRPTGWKEEPATITDDHKQLTGFKILNTGTMPWLGMPAKGSISLKNKAIKKAIQLDVAGYAIKQLNITHTTDGISLQLPTDTYYILLEN</sequence>
<proteinExistence type="predicted"/>
<feature type="chain" id="PRO_5022174061" description="Glycoside hydrolase family 42 N-terminal domain-containing protein" evidence="1">
    <location>
        <begin position="20"/>
        <end position="730"/>
    </location>
</feature>
<accession>A0A556MU90</accession>
<evidence type="ECO:0000313" key="2">
    <source>
        <dbReference type="EMBL" id="TSJ43392.1"/>
    </source>
</evidence>
<keyword evidence="3" id="KW-1185">Reference proteome</keyword>
<dbReference type="SUPFAM" id="SSF51445">
    <property type="entry name" value="(Trans)glycosidases"/>
    <property type="match status" value="1"/>
</dbReference>
<dbReference type="EMBL" id="VLPK01000001">
    <property type="protein sequence ID" value="TSJ43392.1"/>
    <property type="molecule type" value="Genomic_DNA"/>
</dbReference>
<dbReference type="Gene3D" id="3.20.20.80">
    <property type="entry name" value="Glycosidases"/>
    <property type="match status" value="1"/>
</dbReference>
<dbReference type="AlphaFoldDB" id="A0A556MU90"/>
<keyword evidence="1" id="KW-0732">Signal</keyword>
<evidence type="ECO:0008006" key="4">
    <source>
        <dbReference type="Google" id="ProtNLM"/>
    </source>
</evidence>
<reference evidence="2 3" key="1">
    <citation type="submission" date="2019-07" db="EMBL/GenBank/DDBJ databases">
        <authorList>
            <person name="Huq M.A."/>
        </authorList>
    </citation>
    <scope>NUCLEOTIDE SEQUENCE [LARGE SCALE GENOMIC DNA]</scope>
    <source>
        <strain evidence="2 3">MAH-19</strain>
    </source>
</reference>